<evidence type="ECO:0000256" key="4">
    <source>
        <dbReference type="ARBA" id="ARBA00023163"/>
    </source>
</evidence>
<feature type="domain" description="RNA polymerase sigma factor 70 region 4 type 2" evidence="5">
    <location>
        <begin position="121"/>
        <end position="172"/>
    </location>
</feature>
<dbReference type="InterPro" id="IPR014284">
    <property type="entry name" value="RNA_pol_sigma-70_dom"/>
</dbReference>
<dbReference type="PANTHER" id="PTHR43133:SF46">
    <property type="entry name" value="RNA POLYMERASE SIGMA-70 FACTOR ECF SUBFAMILY"/>
    <property type="match status" value="1"/>
</dbReference>
<sequence>MNSNESILWEDFKNGDAGALFTIYELLYDDLRRNGLAITPDEDLVKDTINQFFLYLWDKRDSLQPPEHLKAYIIVSFRRKLIYDLKVHRKTTSLTLDENLCEPSRQEYIIEDQSQLERQLRVKKAIDNLPKRQRELITLKYYEGLSYEEIADRTALSMRTIYNKLHEALKTLKGEILWFFILCCRGL</sequence>
<evidence type="ECO:0000256" key="3">
    <source>
        <dbReference type="ARBA" id="ARBA00023082"/>
    </source>
</evidence>
<protein>
    <submittedName>
        <fullName evidence="6">Sigma-70 family RNA polymerase sigma factor</fullName>
    </submittedName>
</protein>
<dbReference type="InterPro" id="IPR013324">
    <property type="entry name" value="RNA_pol_sigma_r3/r4-like"/>
</dbReference>
<dbReference type="Proteomes" id="UP001549749">
    <property type="component" value="Unassembled WGS sequence"/>
</dbReference>
<reference evidence="6 7" key="1">
    <citation type="submission" date="2024-06" db="EMBL/GenBank/DDBJ databases">
        <title>Chitinophaga defluvii sp. nov., isolated from municipal sewage.</title>
        <authorList>
            <person name="Zhang L."/>
        </authorList>
    </citation>
    <scope>NUCLEOTIDE SEQUENCE [LARGE SCALE GENOMIC DNA]</scope>
    <source>
        <strain evidence="6 7">H8</strain>
    </source>
</reference>
<dbReference type="SUPFAM" id="SSF88659">
    <property type="entry name" value="Sigma3 and sigma4 domains of RNA polymerase sigma factors"/>
    <property type="match status" value="1"/>
</dbReference>
<evidence type="ECO:0000313" key="6">
    <source>
        <dbReference type="EMBL" id="MET6999750.1"/>
    </source>
</evidence>
<gene>
    <name evidence="6" type="ORF">ABR189_20340</name>
</gene>
<proteinExistence type="inferred from homology"/>
<keyword evidence="3" id="KW-0731">Sigma factor</keyword>
<comment type="caution">
    <text evidence="6">The sequence shown here is derived from an EMBL/GenBank/DDBJ whole genome shotgun (WGS) entry which is preliminary data.</text>
</comment>
<evidence type="ECO:0000313" key="7">
    <source>
        <dbReference type="Proteomes" id="UP001549749"/>
    </source>
</evidence>
<dbReference type="Gene3D" id="1.10.10.10">
    <property type="entry name" value="Winged helix-like DNA-binding domain superfamily/Winged helix DNA-binding domain"/>
    <property type="match status" value="1"/>
</dbReference>
<dbReference type="RefSeq" id="WP_354662312.1">
    <property type="nucleotide sequence ID" value="NZ_JBEXAC010000002.1"/>
</dbReference>
<accession>A0ABV2T9Q0</accession>
<dbReference type="NCBIfam" id="TIGR02937">
    <property type="entry name" value="sigma70-ECF"/>
    <property type="match status" value="1"/>
</dbReference>
<evidence type="ECO:0000256" key="2">
    <source>
        <dbReference type="ARBA" id="ARBA00023015"/>
    </source>
</evidence>
<keyword evidence="2" id="KW-0805">Transcription regulation</keyword>
<name>A0ABV2T9Q0_9BACT</name>
<dbReference type="InterPro" id="IPR013325">
    <property type="entry name" value="RNA_pol_sigma_r2"/>
</dbReference>
<dbReference type="InterPro" id="IPR036388">
    <property type="entry name" value="WH-like_DNA-bd_sf"/>
</dbReference>
<dbReference type="Gene3D" id="1.10.1740.10">
    <property type="match status" value="1"/>
</dbReference>
<evidence type="ECO:0000259" key="5">
    <source>
        <dbReference type="Pfam" id="PF08281"/>
    </source>
</evidence>
<evidence type="ECO:0000256" key="1">
    <source>
        <dbReference type="ARBA" id="ARBA00010641"/>
    </source>
</evidence>
<dbReference type="InterPro" id="IPR013249">
    <property type="entry name" value="RNA_pol_sigma70_r4_t2"/>
</dbReference>
<comment type="similarity">
    <text evidence="1">Belongs to the sigma-70 factor family. ECF subfamily.</text>
</comment>
<organism evidence="6 7">
    <name type="scientific">Chitinophaga defluvii</name>
    <dbReference type="NCBI Taxonomy" id="3163343"/>
    <lineage>
        <taxon>Bacteria</taxon>
        <taxon>Pseudomonadati</taxon>
        <taxon>Bacteroidota</taxon>
        <taxon>Chitinophagia</taxon>
        <taxon>Chitinophagales</taxon>
        <taxon>Chitinophagaceae</taxon>
        <taxon>Chitinophaga</taxon>
    </lineage>
</organism>
<keyword evidence="7" id="KW-1185">Reference proteome</keyword>
<dbReference type="EMBL" id="JBEXAC010000002">
    <property type="protein sequence ID" value="MET6999750.1"/>
    <property type="molecule type" value="Genomic_DNA"/>
</dbReference>
<keyword evidence="4" id="KW-0804">Transcription</keyword>
<dbReference type="SUPFAM" id="SSF88946">
    <property type="entry name" value="Sigma2 domain of RNA polymerase sigma factors"/>
    <property type="match status" value="1"/>
</dbReference>
<dbReference type="CDD" id="cd06171">
    <property type="entry name" value="Sigma70_r4"/>
    <property type="match status" value="1"/>
</dbReference>
<dbReference type="PANTHER" id="PTHR43133">
    <property type="entry name" value="RNA POLYMERASE ECF-TYPE SIGMA FACTO"/>
    <property type="match status" value="1"/>
</dbReference>
<dbReference type="Pfam" id="PF08281">
    <property type="entry name" value="Sigma70_r4_2"/>
    <property type="match status" value="1"/>
</dbReference>
<dbReference type="InterPro" id="IPR039425">
    <property type="entry name" value="RNA_pol_sigma-70-like"/>
</dbReference>